<organism evidence="1 2">
    <name type="scientific">Scyliorhinus torazame</name>
    <name type="common">Cloudy catshark</name>
    <name type="synonym">Catulus torazame</name>
    <dbReference type="NCBI Taxonomy" id="75743"/>
    <lineage>
        <taxon>Eukaryota</taxon>
        <taxon>Metazoa</taxon>
        <taxon>Chordata</taxon>
        <taxon>Craniata</taxon>
        <taxon>Vertebrata</taxon>
        <taxon>Chondrichthyes</taxon>
        <taxon>Elasmobranchii</taxon>
        <taxon>Galeomorphii</taxon>
        <taxon>Galeoidea</taxon>
        <taxon>Carcharhiniformes</taxon>
        <taxon>Scyliorhinidae</taxon>
        <taxon>Scyliorhinus</taxon>
    </lineage>
</organism>
<comment type="caution">
    <text evidence="1">The sequence shown here is derived from an EMBL/GenBank/DDBJ whole genome shotgun (WGS) entry which is preliminary data.</text>
</comment>
<evidence type="ECO:0000313" key="1">
    <source>
        <dbReference type="EMBL" id="GCB64310.1"/>
    </source>
</evidence>
<gene>
    <name evidence="1" type="ORF">scyTo_0000262</name>
</gene>
<dbReference type="EMBL" id="BFAA01000048">
    <property type="protein sequence ID" value="GCB64310.1"/>
    <property type="molecule type" value="Genomic_DNA"/>
</dbReference>
<sequence>MILCGFNFTFHHSYYSNCAPFRLLCAGEVLPLRLASARSECDRSVCGVPVFAAACSGDVIGQLAQSTPRVRLSKQWKDRGTAVTSVNWLIDRPEEAIGT</sequence>
<name>A0A401NTY9_SCYTO</name>
<dbReference type="AlphaFoldDB" id="A0A401NTY9"/>
<accession>A0A401NTY9</accession>
<dbReference type="Proteomes" id="UP000288216">
    <property type="component" value="Unassembled WGS sequence"/>
</dbReference>
<keyword evidence="2" id="KW-1185">Reference proteome</keyword>
<protein>
    <submittedName>
        <fullName evidence="1">Uncharacterized protein</fullName>
    </submittedName>
</protein>
<evidence type="ECO:0000313" key="2">
    <source>
        <dbReference type="Proteomes" id="UP000288216"/>
    </source>
</evidence>
<reference evidence="1 2" key="1">
    <citation type="journal article" date="2018" name="Nat. Ecol. Evol.">
        <title>Shark genomes provide insights into elasmobranch evolution and the origin of vertebrates.</title>
        <authorList>
            <person name="Hara Y"/>
            <person name="Yamaguchi K"/>
            <person name="Onimaru K"/>
            <person name="Kadota M"/>
            <person name="Koyanagi M"/>
            <person name="Keeley SD"/>
            <person name="Tatsumi K"/>
            <person name="Tanaka K"/>
            <person name="Motone F"/>
            <person name="Kageyama Y"/>
            <person name="Nozu R"/>
            <person name="Adachi N"/>
            <person name="Nishimura O"/>
            <person name="Nakagawa R"/>
            <person name="Tanegashima C"/>
            <person name="Kiyatake I"/>
            <person name="Matsumoto R"/>
            <person name="Murakumo K"/>
            <person name="Nishida K"/>
            <person name="Terakita A"/>
            <person name="Kuratani S"/>
            <person name="Sato K"/>
            <person name="Hyodo S Kuraku.S."/>
        </authorList>
    </citation>
    <scope>NUCLEOTIDE SEQUENCE [LARGE SCALE GENOMIC DNA]</scope>
</reference>
<proteinExistence type="predicted"/>